<accession>B4ILT6</accession>
<dbReference type="HOGENOM" id="CLU_1908901_0_0_1"/>
<dbReference type="Proteomes" id="UP000001292">
    <property type="component" value="Unassembled WGS sequence"/>
</dbReference>
<reference evidence="2 3" key="1">
    <citation type="journal article" date="2007" name="Nature">
        <title>Evolution of genes and genomes on the Drosophila phylogeny.</title>
        <authorList>
            <consortium name="Drosophila 12 Genomes Consortium"/>
            <person name="Clark A.G."/>
            <person name="Eisen M.B."/>
            <person name="Smith D.R."/>
            <person name="Bergman C.M."/>
            <person name="Oliver B."/>
            <person name="Markow T.A."/>
            <person name="Kaufman T.C."/>
            <person name="Kellis M."/>
            <person name="Gelbart W."/>
            <person name="Iyer V.N."/>
            <person name="Pollard D.A."/>
            <person name="Sackton T.B."/>
            <person name="Larracuente A.M."/>
            <person name="Singh N.D."/>
            <person name="Abad J.P."/>
            <person name="Abt D.N."/>
            <person name="Adryan B."/>
            <person name="Aguade M."/>
            <person name="Akashi H."/>
            <person name="Anderson W.W."/>
            <person name="Aquadro C.F."/>
            <person name="Ardell D.H."/>
            <person name="Arguello R."/>
            <person name="Artieri C.G."/>
            <person name="Barbash D.A."/>
            <person name="Barker D."/>
            <person name="Barsanti P."/>
            <person name="Batterham P."/>
            <person name="Batzoglou S."/>
            <person name="Begun D."/>
            <person name="Bhutkar A."/>
            <person name="Blanco E."/>
            <person name="Bosak S.A."/>
            <person name="Bradley R.K."/>
            <person name="Brand A.D."/>
            <person name="Brent M.R."/>
            <person name="Brooks A.N."/>
            <person name="Brown R.H."/>
            <person name="Butlin R.K."/>
            <person name="Caggese C."/>
            <person name="Calvi B.R."/>
            <person name="Bernardo de Carvalho A."/>
            <person name="Caspi A."/>
            <person name="Castrezana S."/>
            <person name="Celniker S.E."/>
            <person name="Chang J.L."/>
            <person name="Chapple C."/>
            <person name="Chatterji S."/>
            <person name="Chinwalla A."/>
            <person name="Civetta A."/>
            <person name="Clifton S.W."/>
            <person name="Comeron J.M."/>
            <person name="Costello J.C."/>
            <person name="Coyne J.A."/>
            <person name="Daub J."/>
            <person name="David R.G."/>
            <person name="Delcher A.L."/>
            <person name="Delehaunty K."/>
            <person name="Do C.B."/>
            <person name="Ebling H."/>
            <person name="Edwards K."/>
            <person name="Eickbush T."/>
            <person name="Evans J.D."/>
            <person name="Filipski A."/>
            <person name="Findeiss S."/>
            <person name="Freyhult E."/>
            <person name="Fulton L."/>
            <person name="Fulton R."/>
            <person name="Garcia A.C."/>
            <person name="Gardiner A."/>
            <person name="Garfield D.A."/>
            <person name="Garvin B.E."/>
            <person name="Gibson G."/>
            <person name="Gilbert D."/>
            <person name="Gnerre S."/>
            <person name="Godfrey J."/>
            <person name="Good R."/>
            <person name="Gotea V."/>
            <person name="Gravely B."/>
            <person name="Greenberg A.J."/>
            <person name="Griffiths-Jones S."/>
            <person name="Gross S."/>
            <person name="Guigo R."/>
            <person name="Gustafson E.A."/>
            <person name="Haerty W."/>
            <person name="Hahn M.W."/>
            <person name="Halligan D.L."/>
            <person name="Halpern A.L."/>
            <person name="Halter G.M."/>
            <person name="Han M.V."/>
            <person name="Heger A."/>
            <person name="Hillier L."/>
            <person name="Hinrichs A.S."/>
            <person name="Holmes I."/>
            <person name="Hoskins R.A."/>
            <person name="Hubisz M.J."/>
            <person name="Hultmark D."/>
            <person name="Huntley M.A."/>
            <person name="Jaffe D.B."/>
            <person name="Jagadeeshan S."/>
            <person name="Jeck W.R."/>
            <person name="Johnson J."/>
            <person name="Jones C.D."/>
            <person name="Jordan W.C."/>
            <person name="Karpen G.H."/>
            <person name="Kataoka E."/>
            <person name="Keightley P.D."/>
            <person name="Kheradpour P."/>
            <person name="Kirkness E.F."/>
            <person name="Koerich L.B."/>
            <person name="Kristiansen K."/>
            <person name="Kudrna D."/>
            <person name="Kulathinal R.J."/>
            <person name="Kumar S."/>
            <person name="Kwok R."/>
            <person name="Lander E."/>
            <person name="Langley C.H."/>
            <person name="Lapoint R."/>
            <person name="Lazzaro B.P."/>
            <person name="Lee S.J."/>
            <person name="Levesque L."/>
            <person name="Li R."/>
            <person name="Lin C.F."/>
            <person name="Lin M.F."/>
            <person name="Lindblad-Toh K."/>
            <person name="Llopart A."/>
            <person name="Long M."/>
            <person name="Low L."/>
            <person name="Lozovsky E."/>
            <person name="Lu J."/>
            <person name="Luo M."/>
            <person name="Machado C.A."/>
            <person name="Makalowski W."/>
            <person name="Marzo M."/>
            <person name="Matsuda M."/>
            <person name="Matzkin L."/>
            <person name="McAllister B."/>
            <person name="McBride C.S."/>
            <person name="McKernan B."/>
            <person name="McKernan K."/>
            <person name="Mendez-Lago M."/>
            <person name="Minx P."/>
            <person name="Mollenhauer M.U."/>
            <person name="Montooth K."/>
            <person name="Mount S.M."/>
            <person name="Mu X."/>
            <person name="Myers E."/>
            <person name="Negre B."/>
            <person name="Newfeld S."/>
            <person name="Nielsen R."/>
            <person name="Noor M.A."/>
            <person name="O'Grady P."/>
            <person name="Pachter L."/>
            <person name="Papaceit M."/>
            <person name="Parisi M.J."/>
            <person name="Parisi M."/>
            <person name="Parts L."/>
            <person name="Pedersen J.S."/>
            <person name="Pesole G."/>
            <person name="Phillippy A.M."/>
            <person name="Ponting C.P."/>
            <person name="Pop M."/>
            <person name="Porcelli D."/>
            <person name="Powell J.R."/>
            <person name="Prohaska S."/>
            <person name="Pruitt K."/>
            <person name="Puig M."/>
            <person name="Quesneville H."/>
            <person name="Ram K.R."/>
            <person name="Rand D."/>
            <person name="Rasmussen M.D."/>
            <person name="Reed L.K."/>
            <person name="Reenan R."/>
            <person name="Reily A."/>
            <person name="Remington K.A."/>
            <person name="Rieger T.T."/>
            <person name="Ritchie M.G."/>
            <person name="Robin C."/>
            <person name="Rogers Y.H."/>
            <person name="Rohde C."/>
            <person name="Rozas J."/>
            <person name="Rubenfield M.J."/>
            <person name="Ruiz A."/>
            <person name="Russo S."/>
            <person name="Salzberg S.L."/>
            <person name="Sanchez-Gracia A."/>
            <person name="Saranga D.J."/>
            <person name="Sato H."/>
            <person name="Schaeffer S.W."/>
            <person name="Schatz M.C."/>
            <person name="Schlenke T."/>
            <person name="Schwartz R."/>
            <person name="Segarra C."/>
            <person name="Singh R.S."/>
            <person name="Sirot L."/>
            <person name="Sirota M."/>
            <person name="Sisneros N.B."/>
            <person name="Smith C.D."/>
            <person name="Smith T.F."/>
            <person name="Spieth J."/>
            <person name="Stage D.E."/>
            <person name="Stark A."/>
            <person name="Stephan W."/>
            <person name="Strausberg R.L."/>
            <person name="Strempel S."/>
            <person name="Sturgill D."/>
            <person name="Sutton G."/>
            <person name="Sutton G.G."/>
            <person name="Tao W."/>
            <person name="Teichmann S."/>
            <person name="Tobari Y.N."/>
            <person name="Tomimura Y."/>
            <person name="Tsolas J.M."/>
            <person name="Valente V.L."/>
            <person name="Venter E."/>
            <person name="Venter J.C."/>
            <person name="Vicario S."/>
            <person name="Vieira F.G."/>
            <person name="Vilella A.J."/>
            <person name="Villasante A."/>
            <person name="Walenz B."/>
            <person name="Wang J."/>
            <person name="Wasserman M."/>
            <person name="Watts T."/>
            <person name="Wilson D."/>
            <person name="Wilson R.K."/>
            <person name="Wing R.A."/>
            <person name="Wolfner M.F."/>
            <person name="Wong A."/>
            <person name="Wong G.K."/>
            <person name="Wu C.I."/>
            <person name="Wu G."/>
            <person name="Yamamoto D."/>
            <person name="Yang H.P."/>
            <person name="Yang S.P."/>
            <person name="Yorke J.A."/>
            <person name="Yoshida K."/>
            <person name="Zdobnov E."/>
            <person name="Zhang P."/>
            <person name="Zhang Y."/>
            <person name="Zimin A.V."/>
            <person name="Baldwin J."/>
            <person name="Abdouelleil A."/>
            <person name="Abdulkadir J."/>
            <person name="Abebe A."/>
            <person name="Abera B."/>
            <person name="Abreu J."/>
            <person name="Acer S.C."/>
            <person name="Aftuck L."/>
            <person name="Alexander A."/>
            <person name="An P."/>
            <person name="Anderson E."/>
            <person name="Anderson S."/>
            <person name="Arachi H."/>
            <person name="Azer M."/>
            <person name="Bachantsang P."/>
            <person name="Barry A."/>
            <person name="Bayul T."/>
            <person name="Berlin A."/>
            <person name="Bessette D."/>
            <person name="Bloom T."/>
            <person name="Blye J."/>
            <person name="Boguslavskiy L."/>
            <person name="Bonnet C."/>
            <person name="Boukhgalter B."/>
            <person name="Bourzgui I."/>
            <person name="Brown A."/>
            <person name="Cahill P."/>
            <person name="Channer S."/>
            <person name="Cheshatsang Y."/>
            <person name="Chuda L."/>
            <person name="Citroen M."/>
            <person name="Collymore A."/>
            <person name="Cooke P."/>
            <person name="Costello M."/>
            <person name="D'Aco K."/>
            <person name="Daza R."/>
            <person name="De Haan G."/>
            <person name="DeGray S."/>
            <person name="DeMaso C."/>
            <person name="Dhargay N."/>
            <person name="Dooley K."/>
            <person name="Dooley E."/>
            <person name="Doricent M."/>
            <person name="Dorje P."/>
            <person name="Dorjee K."/>
            <person name="Dupes A."/>
            <person name="Elong R."/>
            <person name="Falk J."/>
            <person name="Farina A."/>
            <person name="Faro S."/>
            <person name="Ferguson D."/>
            <person name="Fisher S."/>
            <person name="Foley C.D."/>
            <person name="Franke A."/>
            <person name="Friedrich D."/>
            <person name="Gadbois L."/>
            <person name="Gearin G."/>
            <person name="Gearin C.R."/>
            <person name="Giannoukos G."/>
            <person name="Goode T."/>
            <person name="Graham J."/>
            <person name="Grandbois E."/>
            <person name="Grewal S."/>
            <person name="Gyaltsen K."/>
            <person name="Hafez N."/>
            <person name="Hagos B."/>
            <person name="Hall J."/>
            <person name="Henson C."/>
            <person name="Hollinger A."/>
            <person name="Honan T."/>
            <person name="Huard M.D."/>
            <person name="Hughes L."/>
            <person name="Hurhula B."/>
            <person name="Husby M.E."/>
            <person name="Kamat A."/>
            <person name="Kanga B."/>
            <person name="Kashin S."/>
            <person name="Khazanovich D."/>
            <person name="Kisner P."/>
            <person name="Lance K."/>
            <person name="Lara M."/>
            <person name="Lee W."/>
            <person name="Lennon N."/>
            <person name="Letendre F."/>
            <person name="LeVine R."/>
            <person name="Lipovsky A."/>
            <person name="Liu X."/>
            <person name="Liu J."/>
            <person name="Liu S."/>
            <person name="Lokyitsang T."/>
            <person name="Lokyitsang Y."/>
            <person name="Lubonja R."/>
            <person name="Lui A."/>
            <person name="MacDonald P."/>
            <person name="Magnisalis V."/>
            <person name="Maru K."/>
            <person name="Matthews C."/>
            <person name="McCusker W."/>
            <person name="McDonough S."/>
            <person name="Mehta T."/>
            <person name="Meldrim J."/>
            <person name="Meneus L."/>
            <person name="Mihai O."/>
            <person name="Mihalev A."/>
            <person name="Mihova T."/>
            <person name="Mittelman R."/>
            <person name="Mlenga V."/>
            <person name="Montmayeur A."/>
            <person name="Mulrain L."/>
            <person name="Navidi A."/>
            <person name="Naylor J."/>
            <person name="Negash T."/>
            <person name="Nguyen T."/>
            <person name="Nguyen N."/>
            <person name="Nicol R."/>
            <person name="Norbu C."/>
            <person name="Norbu N."/>
            <person name="Novod N."/>
            <person name="O'Neill B."/>
            <person name="Osman S."/>
            <person name="Markiewicz E."/>
            <person name="Oyono O.L."/>
            <person name="Patti C."/>
            <person name="Phunkhang P."/>
            <person name="Pierre F."/>
            <person name="Priest M."/>
            <person name="Raghuraman S."/>
            <person name="Rege F."/>
            <person name="Reyes R."/>
            <person name="Rise C."/>
            <person name="Rogov P."/>
            <person name="Ross K."/>
            <person name="Ryan E."/>
            <person name="Settipalli S."/>
            <person name="Shea T."/>
            <person name="Sherpa N."/>
            <person name="Shi L."/>
            <person name="Shih D."/>
            <person name="Sparrow T."/>
            <person name="Spaulding J."/>
            <person name="Stalker J."/>
            <person name="Stange-Thomann N."/>
            <person name="Stavropoulos S."/>
            <person name="Stone C."/>
            <person name="Strader C."/>
            <person name="Tesfaye S."/>
            <person name="Thomson T."/>
            <person name="Thoulutsang Y."/>
            <person name="Thoulutsang D."/>
            <person name="Topham K."/>
            <person name="Topping I."/>
            <person name="Tsamla T."/>
            <person name="Vassiliev H."/>
            <person name="Vo A."/>
            <person name="Wangchuk T."/>
            <person name="Wangdi T."/>
            <person name="Weiand M."/>
            <person name="Wilkinson J."/>
            <person name="Wilson A."/>
            <person name="Yadav S."/>
            <person name="Young G."/>
            <person name="Yu Q."/>
            <person name="Zembek L."/>
            <person name="Zhong D."/>
            <person name="Zimmer A."/>
            <person name="Zwirko Z."/>
            <person name="Jaffe D.B."/>
            <person name="Alvarez P."/>
            <person name="Brockman W."/>
            <person name="Butler J."/>
            <person name="Chin C."/>
            <person name="Gnerre S."/>
            <person name="Grabherr M."/>
            <person name="Kleber M."/>
            <person name="Mauceli E."/>
            <person name="MacCallum I."/>
        </authorList>
    </citation>
    <scope>NUCLEOTIDE SEQUENCE [LARGE SCALE GENOMIC DNA]</scope>
    <source>
        <strain evidence="3">Rob3c / Tucson 14021-0248.25</strain>
    </source>
</reference>
<feature type="compositionally biased region" description="Low complexity" evidence="1">
    <location>
        <begin position="33"/>
        <end position="48"/>
    </location>
</feature>
<protein>
    <submittedName>
        <fullName evidence="2">GM19514</fullName>
    </submittedName>
</protein>
<dbReference type="STRING" id="7238.B4ILT6"/>
<dbReference type="AlphaFoldDB" id="B4ILT6"/>
<evidence type="ECO:0000313" key="2">
    <source>
        <dbReference type="EMBL" id="EDW55386.1"/>
    </source>
</evidence>
<dbReference type="EMBL" id="CH480888">
    <property type="protein sequence ID" value="EDW55386.1"/>
    <property type="molecule type" value="Genomic_DNA"/>
</dbReference>
<sequence length="133" mass="14957">MKRTELSNHFDGCAIMVRLEPPSFKPKNRRPRASFTSKDSSGSSTSRGAKSKAKSSKRILRSSGYTEKEIDELNLSSSTDSSALLSSEDELTPRQRRQRNLFKQTVGCPRCGLEIMPHHLKAHRYVCAGCKKR</sequence>
<dbReference type="GO" id="GO:0000278">
    <property type="term" value="P:mitotic cell cycle"/>
    <property type="evidence" value="ECO:0007669"/>
    <property type="project" value="EnsemblMetazoa"/>
</dbReference>
<name>B4ILT6_DROSE</name>
<proteinExistence type="predicted"/>
<feature type="compositionally biased region" description="Low complexity" evidence="1">
    <location>
        <begin position="73"/>
        <end position="86"/>
    </location>
</feature>
<dbReference type="GO" id="GO:0004222">
    <property type="term" value="F:metalloendopeptidase activity"/>
    <property type="evidence" value="ECO:0007669"/>
    <property type="project" value="EnsemblMetazoa"/>
</dbReference>
<keyword evidence="3" id="KW-1185">Reference proteome</keyword>
<feature type="region of interest" description="Disordered" evidence="1">
    <location>
        <begin position="19"/>
        <end position="99"/>
    </location>
</feature>
<organism evidence="3">
    <name type="scientific">Drosophila sechellia</name>
    <name type="common">Fruit fly</name>
    <dbReference type="NCBI Taxonomy" id="7238"/>
    <lineage>
        <taxon>Eukaryota</taxon>
        <taxon>Metazoa</taxon>
        <taxon>Ecdysozoa</taxon>
        <taxon>Arthropoda</taxon>
        <taxon>Hexapoda</taxon>
        <taxon>Insecta</taxon>
        <taxon>Pterygota</taxon>
        <taxon>Neoptera</taxon>
        <taxon>Endopterygota</taxon>
        <taxon>Diptera</taxon>
        <taxon>Brachycera</taxon>
        <taxon>Muscomorpha</taxon>
        <taxon>Ephydroidea</taxon>
        <taxon>Drosophilidae</taxon>
        <taxon>Drosophila</taxon>
        <taxon>Sophophora</taxon>
    </lineage>
</organism>
<dbReference type="GO" id="GO:0001940">
    <property type="term" value="C:male pronucleus"/>
    <property type="evidence" value="ECO:0007669"/>
    <property type="project" value="EnsemblMetazoa"/>
</dbReference>
<evidence type="ECO:0000256" key="1">
    <source>
        <dbReference type="SAM" id="MobiDB-lite"/>
    </source>
</evidence>
<feature type="compositionally biased region" description="Basic residues" evidence="1">
    <location>
        <begin position="49"/>
        <end position="60"/>
    </location>
</feature>
<dbReference type="GO" id="GO:0009650">
    <property type="term" value="P:UV protection"/>
    <property type="evidence" value="ECO:0007669"/>
    <property type="project" value="EnsemblMetazoa"/>
</dbReference>
<gene>
    <name evidence="2" type="primary">Dsec\GM19514</name>
    <name evidence="2" type="ORF">Dsec_GM19514</name>
</gene>
<evidence type="ECO:0000313" key="3">
    <source>
        <dbReference type="Proteomes" id="UP000001292"/>
    </source>
</evidence>
<dbReference type="GO" id="GO:0042585">
    <property type="term" value="C:germinal vesicle"/>
    <property type="evidence" value="ECO:0007669"/>
    <property type="project" value="EnsemblMetazoa"/>
</dbReference>